<dbReference type="InterPro" id="IPR029062">
    <property type="entry name" value="Class_I_gatase-like"/>
</dbReference>
<dbReference type="Gene3D" id="3.40.50.880">
    <property type="match status" value="1"/>
</dbReference>
<evidence type="ECO:0000256" key="2">
    <source>
        <dbReference type="SAM" id="SignalP"/>
    </source>
</evidence>
<feature type="signal peptide" evidence="2">
    <location>
        <begin position="1"/>
        <end position="29"/>
    </location>
</feature>
<dbReference type="RefSeq" id="WP_307230548.1">
    <property type="nucleotide sequence ID" value="NZ_JAUSTT010000017.1"/>
</dbReference>
<keyword evidence="1" id="KW-1133">Transmembrane helix</keyword>
<comment type="caution">
    <text evidence="3">The sequence shown here is derived from an EMBL/GenBank/DDBJ whole genome shotgun (WGS) entry which is preliminary data.</text>
</comment>
<name>A0ABT9WUK3_9BACI</name>
<evidence type="ECO:0000313" key="4">
    <source>
        <dbReference type="Proteomes" id="UP001223586"/>
    </source>
</evidence>
<gene>
    <name evidence="3" type="ORF">J2S08_002844</name>
</gene>
<accession>A0ABT9WUK3</accession>
<organism evidence="3 4">
    <name type="scientific">Bacillus chungangensis</name>
    <dbReference type="NCBI Taxonomy" id="587633"/>
    <lineage>
        <taxon>Bacteria</taxon>
        <taxon>Bacillati</taxon>
        <taxon>Bacillota</taxon>
        <taxon>Bacilli</taxon>
        <taxon>Bacillales</taxon>
        <taxon>Bacillaceae</taxon>
        <taxon>Bacillus</taxon>
    </lineage>
</organism>
<feature type="transmembrane region" description="Helical" evidence="1">
    <location>
        <begin position="369"/>
        <end position="390"/>
    </location>
</feature>
<sequence length="795" mass="88838">MIDFKKALSQLLAIFIIAAVLCPVMPAAAEANIDIEVEAGFQGKVKSGKGFPVKMTLENHGAKVSGDMLVSFAPYYQAGGAKAIRVELPANSKKTYTISLPGLSQDDSSQFQRNPAITLYDGNWQQGNVIAVNGDKTIYPSFIEEGKAVIGVLSMDANQLQQLKLMKINGKDIEWIVLTEKNLPEDPTGLALFDYIIVDDFPLQQLQAQQQLALVHWLGDGGIIIAGGTSKGEQSFGRLAETLPMAMTGEAFVHDLSTFNVDQEEAPLPVVPLRLYNGKIAENANVIVMANQQPIVVASPYKNGQVLQTAFSLGEEPLVTWNGYSHWFGKLIENDLHTNMDDNHNHYFHAIYQGLAETSERFKSSAVSVSYLFIVFVVYLIIIGPIMYWFLRKRDKREHSWWLIPVIAVLVSVGIFAVGAKDRMFQPHLSQVGLFKAGEQGNLKGVQAISFLSNGGGMYQLSVPKVEFQGVPIVTPFGRTPADLAHHAVIEEKNDHHAFTFPNVEYWSANTVIGQAAKNGVGSFKTNLSVHNKQLTGQIENHFAFNFEELYLWSGSDINPLGALAKGEKITIQQPLETDFLYAPSKDDIPKKNASELEKEKMNRLQEVLMSKGRFEDSPIIFGYTKNHIIDSKLSNKNAKESAINLIYQPFTVEDKMVGAFTIDEKVMSYDMRVFDGEIIDMTPLYDYLGEVALEDGSYEFSVVLPKQIDRKKAIFHKLMLTYEEKTGIHYALYNNETKEYEEIDTHDSFIEIKEHVSRYISNQGEIKIKIEKASKYDPYVNLPHVLVEGEVQPN</sequence>
<proteinExistence type="predicted"/>
<protein>
    <submittedName>
        <fullName evidence="3">Uncharacterized protein</fullName>
    </submittedName>
</protein>
<dbReference type="SUPFAM" id="SSF52317">
    <property type="entry name" value="Class I glutamine amidotransferase-like"/>
    <property type="match status" value="1"/>
</dbReference>
<keyword evidence="1" id="KW-0812">Transmembrane</keyword>
<evidence type="ECO:0000313" key="3">
    <source>
        <dbReference type="EMBL" id="MDQ0176965.1"/>
    </source>
</evidence>
<feature type="transmembrane region" description="Helical" evidence="1">
    <location>
        <begin position="402"/>
        <end position="420"/>
    </location>
</feature>
<dbReference type="Proteomes" id="UP001223586">
    <property type="component" value="Unassembled WGS sequence"/>
</dbReference>
<keyword evidence="2" id="KW-0732">Signal</keyword>
<keyword evidence="4" id="KW-1185">Reference proteome</keyword>
<feature type="chain" id="PRO_5046666566" evidence="2">
    <location>
        <begin position="30"/>
        <end position="795"/>
    </location>
</feature>
<keyword evidence="1" id="KW-0472">Membrane</keyword>
<dbReference type="EMBL" id="JAUSTT010000017">
    <property type="protein sequence ID" value="MDQ0176965.1"/>
    <property type="molecule type" value="Genomic_DNA"/>
</dbReference>
<reference evidence="3 4" key="1">
    <citation type="submission" date="2023-07" db="EMBL/GenBank/DDBJ databases">
        <title>Genomic Encyclopedia of Type Strains, Phase IV (KMG-IV): sequencing the most valuable type-strain genomes for metagenomic binning, comparative biology and taxonomic classification.</title>
        <authorList>
            <person name="Goeker M."/>
        </authorList>
    </citation>
    <scope>NUCLEOTIDE SEQUENCE [LARGE SCALE GENOMIC DNA]</scope>
    <source>
        <strain evidence="3 4">DSM 23837</strain>
    </source>
</reference>
<evidence type="ECO:0000256" key="1">
    <source>
        <dbReference type="SAM" id="Phobius"/>
    </source>
</evidence>